<feature type="transmembrane region" description="Helical" evidence="1">
    <location>
        <begin position="6"/>
        <end position="27"/>
    </location>
</feature>
<feature type="transmembrane region" description="Helical" evidence="1">
    <location>
        <begin position="123"/>
        <end position="140"/>
    </location>
</feature>
<keyword evidence="1" id="KW-0812">Transmembrane</keyword>
<dbReference type="Pfam" id="PF09578">
    <property type="entry name" value="Spore_YabQ"/>
    <property type="match status" value="1"/>
</dbReference>
<sequence>MTLETQFLTMFTMIAFGVYIGVAYITFKRIALWWADHIIFRYLFELFFWIVQAVLLFFVLYVINEGIVRFYVFIALLCGYAMFKALFEQLYRRLLERILFYLAAIFRFLFRCIRLLLINPLKWIITAVLFTLYRIVMMLLKLLNFLLLIILYPFRHLFLLIFRLVPEKRKKYFYPILNFFSKIKWRKK</sequence>
<evidence type="ECO:0000313" key="3">
    <source>
        <dbReference type="Proteomes" id="UP000199687"/>
    </source>
</evidence>
<dbReference type="STRING" id="531814.SAMN04487944_12521"/>
<keyword evidence="1" id="KW-0472">Membrane</keyword>
<protein>
    <submittedName>
        <fullName evidence="2">Spore cortex biosynthesis protein YabQ</fullName>
    </submittedName>
</protein>
<dbReference type="AlphaFoldDB" id="A0A1H9VMD5"/>
<keyword evidence="3" id="KW-1185">Reference proteome</keyword>
<name>A0A1H9VMD5_9BACI</name>
<dbReference type="InterPro" id="IPR019074">
    <property type="entry name" value="YabQ"/>
</dbReference>
<keyword evidence="1" id="KW-1133">Transmembrane helix</keyword>
<dbReference type="NCBIfam" id="TIGR02893">
    <property type="entry name" value="spore_yabQ"/>
    <property type="match status" value="1"/>
</dbReference>
<gene>
    <name evidence="2" type="ORF">SAMN04487944_12521</name>
</gene>
<feature type="transmembrane region" description="Helical" evidence="1">
    <location>
        <begin position="99"/>
        <end position="117"/>
    </location>
</feature>
<accession>A0A1H9VMD5</accession>
<feature type="transmembrane region" description="Helical" evidence="1">
    <location>
        <begin position="39"/>
        <end position="63"/>
    </location>
</feature>
<evidence type="ECO:0000313" key="2">
    <source>
        <dbReference type="EMBL" id="SES22752.1"/>
    </source>
</evidence>
<organism evidence="2 3">
    <name type="scientific">Gracilibacillus ureilyticus</name>
    <dbReference type="NCBI Taxonomy" id="531814"/>
    <lineage>
        <taxon>Bacteria</taxon>
        <taxon>Bacillati</taxon>
        <taxon>Bacillota</taxon>
        <taxon>Bacilli</taxon>
        <taxon>Bacillales</taxon>
        <taxon>Bacillaceae</taxon>
        <taxon>Gracilibacillus</taxon>
    </lineage>
</organism>
<dbReference type="Proteomes" id="UP000199687">
    <property type="component" value="Unassembled WGS sequence"/>
</dbReference>
<dbReference type="OrthoDB" id="1653819at2"/>
<proteinExistence type="predicted"/>
<feature type="transmembrane region" description="Helical" evidence="1">
    <location>
        <begin position="69"/>
        <end position="87"/>
    </location>
</feature>
<dbReference type="EMBL" id="FOGL01000025">
    <property type="protein sequence ID" value="SES22752.1"/>
    <property type="molecule type" value="Genomic_DNA"/>
</dbReference>
<reference evidence="2 3" key="1">
    <citation type="submission" date="2016-10" db="EMBL/GenBank/DDBJ databases">
        <authorList>
            <person name="de Groot N.N."/>
        </authorList>
    </citation>
    <scope>NUCLEOTIDE SEQUENCE [LARGE SCALE GENOMIC DNA]</scope>
    <source>
        <strain evidence="2 3">CGMCC 1.7727</strain>
    </source>
</reference>
<feature type="transmembrane region" description="Helical" evidence="1">
    <location>
        <begin position="145"/>
        <end position="165"/>
    </location>
</feature>
<dbReference type="RefSeq" id="WP_089743942.1">
    <property type="nucleotide sequence ID" value="NZ_FOGL01000025.1"/>
</dbReference>
<evidence type="ECO:0000256" key="1">
    <source>
        <dbReference type="SAM" id="Phobius"/>
    </source>
</evidence>